<name>A0AA42IDH0_9GAMM</name>
<gene>
    <name evidence="5" type="ORF">N7644_06540</name>
</gene>
<feature type="domain" description="Glycoside hydrolase family 19 catalytic" evidence="4">
    <location>
        <begin position="379"/>
        <end position="436"/>
    </location>
</feature>
<reference evidence="5" key="1">
    <citation type="submission" date="2022-09" db="EMBL/GenBank/DDBJ databases">
        <title>Intensive care unit water sources are persistently colonized with multi-drug resistant bacteria and are the site of extensive horizontal gene transfer of antibiotic resistance genes.</title>
        <authorList>
            <person name="Diorio-Toth L."/>
        </authorList>
    </citation>
    <scope>NUCLEOTIDE SEQUENCE</scope>
    <source>
        <strain evidence="5">GD04005</strain>
    </source>
</reference>
<dbReference type="RefSeq" id="WP_279694869.1">
    <property type="nucleotide sequence ID" value="NZ_JAOEEO010000001.1"/>
</dbReference>
<keyword evidence="5" id="KW-0378">Hydrolase</keyword>
<evidence type="ECO:0000256" key="2">
    <source>
        <dbReference type="ARBA" id="ARBA00023157"/>
    </source>
</evidence>
<protein>
    <submittedName>
        <fullName evidence="5">Glycoside hydrolase family 19</fullName>
    </submittedName>
</protein>
<dbReference type="AlphaFoldDB" id="A0AA42IDH0"/>
<dbReference type="GO" id="GO:0006952">
    <property type="term" value="P:defense response"/>
    <property type="evidence" value="ECO:0007669"/>
    <property type="project" value="UniProtKB-KW"/>
</dbReference>
<evidence type="ECO:0000259" key="4">
    <source>
        <dbReference type="Pfam" id="PF00182"/>
    </source>
</evidence>
<accession>A0AA42IDH0</accession>
<dbReference type="PANTHER" id="PTHR22595:SF79">
    <property type="entry name" value="CHITINASE 12"/>
    <property type="match status" value="1"/>
</dbReference>
<evidence type="ECO:0000313" key="5">
    <source>
        <dbReference type="EMBL" id="MDH0563346.1"/>
    </source>
</evidence>
<evidence type="ECO:0000256" key="3">
    <source>
        <dbReference type="SAM" id="MobiDB-lite"/>
    </source>
</evidence>
<dbReference type="SUPFAM" id="SSF53955">
    <property type="entry name" value="Lysozyme-like"/>
    <property type="match status" value="1"/>
</dbReference>
<comment type="caution">
    <text evidence="5">The sequence shown here is derived from an EMBL/GenBank/DDBJ whole genome shotgun (WGS) entry which is preliminary data.</text>
</comment>
<evidence type="ECO:0000313" key="6">
    <source>
        <dbReference type="Proteomes" id="UP001159329"/>
    </source>
</evidence>
<keyword evidence="1" id="KW-0611">Plant defense</keyword>
<proteinExistence type="predicted"/>
<organism evidence="5 6">
    <name type="scientific">Acinetobacter courvalinii</name>
    <dbReference type="NCBI Taxonomy" id="280147"/>
    <lineage>
        <taxon>Bacteria</taxon>
        <taxon>Pseudomonadati</taxon>
        <taxon>Pseudomonadota</taxon>
        <taxon>Gammaproteobacteria</taxon>
        <taxon>Moraxellales</taxon>
        <taxon>Moraxellaceae</taxon>
        <taxon>Acinetobacter</taxon>
    </lineage>
</organism>
<dbReference type="PANTHER" id="PTHR22595">
    <property type="entry name" value="CHITINASE-RELATED"/>
    <property type="match status" value="1"/>
</dbReference>
<feature type="region of interest" description="Disordered" evidence="3">
    <location>
        <begin position="124"/>
        <end position="145"/>
    </location>
</feature>
<dbReference type="GO" id="GO:0006032">
    <property type="term" value="P:chitin catabolic process"/>
    <property type="evidence" value="ECO:0007669"/>
    <property type="project" value="InterPro"/>
</dbReference>
<dbReference type="Gene3D" id="1.10.530.10">
    <property type="match status" value="1"/>
</dbReference>
<dbReference type="InterPro" id="IPR023346">
    <property type="entry name" value="Lysozyme-like_dom_sf"/>
</dbReference>
<dbReference type="Pfam" id="PF00182">
    <property type="entry name" value="Glyco_hydro_19"/>
    <property type="match status" value="1"/>
</dbReference>
<dbReference type="InterPro" id="IPR000726">
    <property type="entry name" value="Glyco_hydro_19_cat"/>
</dbReference>
<sequence length="583" mass="65965">MSNLVTITAKFYDKSGQSFGHLDVQSRYQGSSKANTQKADSNGLFVFQASPHRKVELLAKPQNQKDYTVFKTVDSSIASSAENPVKVQLPKTIEEYKQSKQPLPAKGIVSTFFKVMDSNGKIMKNFPVQSRPKGKGNSPDKFTDDQGIVEVKSSPNRDIEVLVLTSSDQFVLKSSMNSGNGNEEPILIKLDEPYANFLSRSMIKILDRDGNDYVIEKTNVEMLIVESGRKQLYSISNGKLALQSMVGQKLEFIVYKPDGKPLKPQPYMATRIKNNPAELHLDVDVTKGTTAANDPEIDRVIENALCPCNRDITIEEFKKIINTSKALTFLKDLNEQFKKFEMNNCLEKAHFIAHTLHETAGYSLMEEGLGGKSESSVYDGYKGRGLMQLTYKKNYEGYGNAVKENFLNENKHRIAKDRQHAVGSAVWYWHHSKAGNLTPHALKNDLIATCALINGGYNGFNEREKYYKKAVSAFSIKECPNLENVIKSRLDDFTDFKDSYIYKNKVGECFGWGLWNDPQGNKDGKTIDPKEAKKGYERFLELVEGKDFLFGYEYKNKQKIGRKRYGYFVNNAKDLASRRVKEL</sequence>
<dbReference type="EMBL" id="JAOEEO010000001">
    <property type="protein sequence ID" value="MDH0563346.1"/>
    <property type="molecule type" value="Genomic_DNA"/>
</dbReference>
<dbReference type="Proteomes" id="UP001159329">
    <property type="component" value="Unassembled WGS sequence"/>
</dbReference>
<keyword evidence="2" id="KW-1015">Disulfide bond</keyword>
<dbReference type="GO" id="GO:0016998">
    <property type="term" value="P:cell wall macromolecule catabolic process"/>
    <property type="evidence" value="ECO:0007669"/>
    <property type="project" value="InterPro"/>
</dbReference>
<dbReference type="GO" id="GO:0004568">
    <property type="term" value="F:chitinase activity"/>
    <property type="evidence" value="ECO:0007669"/>
    <property type="project" value="InterPro"/>
</dbReference>
<evidence type="ECO:0000256" key="1">
    <source>
        <dbReference type="ARBA" id="ARBA00022821"/>
    </source>
</evidence>